<dbReference type="Proteomes" id="UP000393182">
    <property type="component" value="Unassembled WGS sequence"/>
</dbReference>
<dbReference type="NCBIfam" id="TIGR02220">
    <property type="entry name" value="phg_TIGR02220"/>
    <property type="match status" value="1"/>
</dbReference>
<dbReference type="Pfam" id="PF09524">
    <property type="entry name" value="Phg_2220_C"/>
    <property type="match status" value="1"/>
</dbReference>
<accession>A0A823FTP8</accession>
<proteinExistence type="predicted"/>
<reference evidence="3 4" key="1">
    <citation type="submission" date="2019-03" db="EMBL/GenBank/DDBJ databases">
        <authorList>
            <person name="Ashton P.M."/>
            <person name="Dallman T."/>
            <person name="Nair S."/>
            <person name="De Pinna E."/>
            <person name="Peters T."/>
            <person name="Grant K."/>
        </authorList>
    </citation>
    <scope>NUCLEOTIDE SEQUENCE [LARGE SCALE GENOMIC DNA]</scope>
    <source>
        <strain evidence="3">RL15000286</strain>
    </source>
</reference>
<dbReference type="EMBL" id="AAASLB010000001">
    <property type="protein sequence ID" value="EAE4940610.1"/>
    <property type="molecule type" value="Genomic_DNA"/>
</dbReference>
<dbReference type="InterPro" id="IPR011741">
    <property type="entry name" value="Phg_2220_C"/>
</dbReference>
<comment type="caution">
    <text evidence="3">The sequence shown here is derived from an EMBL/GenBank/DDBJ whole genome shotgun (WGS) entry which is preliminary data.</text>
</comment>
<organism evidence="3 4">
    <name type="scientific">Listeria monocytogenes</name>
    <dbReference type="NCBI Taxonomy" id="1639"/>
    <lineage>
        <taxon>Bacteria</taxon>
        <taxon>Bacillati</taxon>
        <taxon>Bacillota</taxon>
        <taxon>Bacilli</taxon>
        <taxon>Bacillales</taxon>
        <taxon>Listeriaceae</taxon>
        <taxon>Listeria</taxon>
    </lineage>
</organism>
<name>A0A823FTP8_LISMN</name>
<sequence>MSGINNNNLLINDYPLQVLPALAREIGLNEAIVLQQIHYWLNKKQNLIDGKYWTYGSAKKWQEENFSFWSMNTVKRTFTSLKGQGLLITANYNKRKFDKTVWYSINYERLNLVSQQLAQRELTIDPNRANRTTQNEPTIDPNWVGALAQNELANTLDLKETSKENKKNTVEKLDDASIFKNVIAFLNKNAETNYKHTTKSTQTLIKARLNDGFGFEDFKKVIIIKCKDWKNDSAMNQYLRPATLFGTKFESYLNQKVISGNRKNPWEKETKKEVLPDWFDKDQNQVAEKEKLSVEETKALEEQVAEIKARLNAEKKVYTDDEKAQIKQKFEEAQAKHKENQRKRGL</sequence>
<keyword evidence="1" id="KW-0175">Coiled coil</keyword>
<gene>
    <name evidence="3" type="ORF">E1W56_00920</name>
</gene>
<dbReference type="AlphaFoldDB" id="A0A823FTP8"/>
<feature type="coiled-coil region" evidence="1">
    <location>
        <begin position="297"/>
        <end position="343"/>
    </location>
</feature>
<protein>
    <recommendedName>
        <fullName evidence="2">Phage conserved hypothetical protein C-terminal domain-containing protein</fullName>
    </recommendedName>
</protein>
<evidence type="ECO:0000259" key="2">
    <source>
        <dbReference type="Pfam" id="PF09524"/>
    </source>
</evidence>
<evidence type="ECO:0000313" key="3">
    <source>
        <dbReference type="EMBL" id="EAE4940610.1"/>
    </source>
</evidence>
<evidence type="ECO:0000313" key="4">
    <source>
        <dbReference type="Proteomes" id="UP000393182"/>
    </source>
</evidence>
<evidence type="ECO:0000256" key="1">
    <source>
        <dbReference type="SAM" id="Coils"/>
    </source>
</evidence>
<dbReference type="RefSeq" id="WP_086742368.1">
    <property type="nucleotide sequence ID" value="NZ_MWLR01000013.1"/>
</dbReference>
<feature type="domain" description="Phage conserved hypothetical protein C-terminal" evidence="2">
    <location>
        <begin position="182"/>
        <end position="254"/>
    </location>
</feature>